<evidence type="ECO:0000313" key="1">
    <source>
        <dbReference type="EMBL" id="RDY59977.1"/>
    </source>
</evidence>
<dbReference type="RefSeq" id="WP_116184588.1">
    <property type="nucleotide sequence ID" value="NZ_QTJX01000002.1"/>
</dbReference>
<sequence>MESFDLDNIRMNVIQTAPNGVVNQETVFNFGQEGNLVHATYSGGKIVKGFLVGKLDGDMLEFSYCQIQTDHRLDNGVSKCKLSKNSVGKIVLTEHFEWKSRDGESGINIFEQL</sequence>
<comment type="caution">
    <text evidence="1">The sequence shown here is derived from an EMBL/GenBank/DDBJ whole genome shotgun (WGS) entry which is preliminary data.</text>
</comment>
<gene>
    <name evidence="1" type="ORF">DX873_11565</name>
</gene>
<proteinExistence type="predicted"/>
<dbReference type="InterPro" id="IPR058595">
    <property type="entry name" value="Avidin-like"/>
</dbReference>
<name>A0A371JR42_9FLAO</name>
<keyword evidence="2" id="KW-1185">Reference proteome</keyword>
<dbReference type="Proteomes" id="UP000261828">
    <property type="component" value="Unassembled WGS sequence"/>
</dbReference>
<dbReference type="AlphaFoldDB" id="A0A371JR42"/>
<evidence type="ECO:0000313" key="2">
    <source>
        <dbReference type="Proteomes" id="UP000261828"/>
    </source>
</evidence>
<reference evidence="1 2" key="1">
    <citation type="submission" date="2018-08" db="EMBL/GenBank/DDBJ databases">
        <title>Muricauda nanhaiensis sp. nov., isolated from seawater of the South China Sea.</title>
        <authorList>
            <person name="Dang Y."/>
        </authorList>
    </citation>
    <scope>NUCLEOTIDE SEQUENCE [LARGE SCALE GENOMIC DNA]</scope>
    <source>
        <strain evidence="1 2">SM1704</strain>
    </source>
</reference>
<dbReference type="Pfam" id="PF26421">
    <property type="entry name" value="Avidin_like"/>
    <property type="match status" value="1"/>
</dbReference>
<dbReference type="EMBL" id="QTJX01000002">
    <property type="protein sequence ID" value="RDY59977.1"/>
    <property type="molecule type" value="Genomic_DNA"/>
</dbReference>
<protein>
    <submittedName>
        <fullName evidence="1">N-acetylglutamate synthase</fullName>
    </submittedName>
</protein>
<organism evidence="1 2">
    <name type="scientific">Flagellimonas nanhaiensis</name>
    <dbReference type="NCBI Taxonomy" id="2292706"/>
    <lineage>
        <taxon>Bacteria</taxon>
        <taxon>Pseudomonadati</taxon>
        <taxon>Bacteroidota</taxon>
        <taxon>Flavobacteriia</taxon>
        <taxon>Flavobacteriales</taxon>
        <taxon>Flavobacteriaceae</taxon>
        <taxon>Flagellimonas</taxon>
    </lineage>
</organism>
<dbReference type="OrthoDB" id="5684515at2"/>
<accession>A0A371JR42</accession>